<evidence type="ECO:0000259" key="1">
    <source>
        <dbReference type="PROSITE" id="PS50206"/>
    </source>
</evidence>
<feature type="domain" description="Rhodanese" evidence="1">
    <location>
        <begin position="54"/>
        <end position="90"/>
    </location>
</feature>
<dbReference type="EMBL" id="VUMD01000002">
    <property type="protein sequence ID" value="MSS35451.1"/>
    <property type="molecule type" value="Genomic_DNA"/>
</dbReference>
<dbReference type="InterPro" id="IPR001763">
    <property type="entry name" value="Rhodanese-like_dom"/>
</dbReference>
<proteinExistence type="predicted"/>
<name>A0A7X2NIM6_9CLOT</name>
<dbReference type="Proteomes" id="UP000429958">
    <property type="component" value="Unassembled WGS sequence"/>
</dbReference>
<dbReference type="AlphaFoldDB" id="A0A7X2NIM6"/>
<organism evidence="2 3">
    <name type="scientific">Clostridium porci</name>
    <dbReference type="NCBI Taxonomy" id="2605778"/>
    <lineage>
        <taxon>Bacteria</taxon>
        <taxon>Bacillati</taxon>
        <taxon>Bacillota</taxon>
        <taxon>Clostridia</taxon>
        <taxon>Eubacteriales</taxon>
        <taxon>Clostridiaceae</taxon>
        <taxon>Clostridium</taxon>
    </lineage>
</organism>
<gene>
    <name evidence="2" type="ORF">FYJ39_02345</name>
</gene>
<keyword evidence="3" id="KW-1185">Reference proteome</keyword>
<evidence type="ECO:0000313" key="3">
    <source>
        <dbReference type="Proteomes" id="UP000429958"/>
    </source>
</evidence>
<protein>
    <recommendedName>
        <fullName evidence="1">Rhodanese domain-containing protein</fullName>
    </recommendedName>
</protein>
<sequence>MLIKRICLIAIAAVAIAAVVIKTGMEREALSGVEGELVSEEGLALNGGDLERAVRAREIWSWAAECGLTDVFSYDDFMNALKAENQNRKRLQEEGGVIYGPVEYTPLQYYRRLLGEYERLLRARILEETEPSELFRFYETHQENYMDADTIEAEYTIRQNGQILYEGKVALEADNIRFLSESDEELVNHLIRLNEGEQISWKGRNDEEKLLNCTRREKGRLIPYEEVKGAVADQYSAECFERELRQRLES</sequence>
<dbReference type="RefSeq" id="WP_154470866.1">
    <property type="nucleotide sequence ID" value="NZ_DBEWUL010000162.1"/>
</dbReference>
<accession>A0A7X2NIM6</accession>
<evidence type="ECO:0000313" key="2">
    <source>
        <dbReference type="EMBL" id="MSS35451.1"/>
    </source>
</evidence>
<comment type="caution">
    <text evidence="2">The sequence shown here is derived from an EMBL/GenBank/DDBJ whole genome shotgun (WGS) entry which is preliminary data.</text>
</comment>
<dbReference type="PROSITE" id="PS50206">
    <property type="entry name" value="RHODANESE_3"/>
    <property type="match status" value="1"/>
</dbReference>
<reference evidence="2 3" key="1">
    <citation type="submission" date="2019-08" db="EMBL/GenBank/DDBJ databases">
        <title>In-depth cultivation of the pig gut microbiome towards novel bacterial diversity and tailored functional studies.</title>
        <authorList>
            <person name="Wylensek D."/>
            <person name="Hitch T.C.A."/>
            <person name="Clavel T."/>
        </authorList>
    </citation>
    <scope>NUCLEOTIDE SEQUENCE [LARGE SCALE GENOMIC DNA]</scope>
    <source>
        <strain evidence="2 3">WCA-389-WT-23D1</strain>
    </source>
</reference>